<feature type="chain" id="PRO_5002338176" description="Solute-binding protein family 3/N-terminal domain-containing protein" evidence="1">
    <location>
        <begin position="19"/>
        <end position="272"/>
    </location>
</feature>
<name>A0A0D9AGY8_STUST</name>
<dbReference type="InterPro" id="IPR001638">
    <property type="entry name" value="Solute-binding_3/MltF_N"/>
</dbReference>
<dbReference type="SUPFAM" id="SSF53850">
    <property type="entry name" value="Periplasmic binding protein-like II"/>
    <property type="match status" value="1"/>
</dbReference>
<dbReference type="Gene3D" id="3.40.190.10">
    <property type="entry name" value="Periplasmic binding protein-like II"/>
    <property type="match status" value="2"/>
</dbReference>
<sequence length="272" mass="30139">MKTILAIALLALSAPVLAEQTYVVGVEQAAFMPHYDGDAHGNYRGFARELLDSFAAHSGVRLVYKVLPVEELLPALLAGRIDAKYPDNPNWSAAAKRGYRLHYSQAVVKYIDGVMVAPRRAGLGVDELKRLAVVDGWTPWGYEDRVAAGQILLVSSPDLPRMVRQALLKDSDGAYYNVVVAAHYLNNVRAKPGALVFEPALPHTRSTFNLSTLDHPELVERFDRYLADQSSAVAALKTRHQVEANLSSEYIGMEQWKVDFLERQKLKHASGD</sequence>
<protein>
    <recommendedName>
        <fullName evidence="2">Solute-binding protein family 3/N-terminal domain-containing protein</fullName>
    </recommendedName>
</protein>
<evidence type="ECO:0000256" key="1">
    <source>
        <dbReference type="SAM" id="SignalP"/>
    </source>
</evidence>
<gene>
    <name evidence="3" type="ORF">UF78_16465</name>
</gene>
<dbReference type="PATRIC" id="fig|316.101.peg.4144"/>
<dbReference type="EMBL" id="JYHV01000030">
    <property type="protein sequence ID" value="KJH80295.1"/>
    <property type="molecule type" value="Genomic_DNA"/>
</dbReference>
<comment type="caution">
    <text evidence="3">The sequence shown here is derived from an EMBL/GenBank/DDBJ whole genome shotgun (WGS) entry which is preliminary data.</text>
</comment>
<reference evidence="3 4" key="1">
    <citation type="submission" date="2015-02" db="EMBL/GenBank/DDBJ databases">
        <title>Draft genome sequence of Pseudomonas stutzeri NT0128 isolated from wheat (Triticum turgidum) rhizosphere.</title>
        <authorList>
            <person name="Tovi N."/>
            <person name="Frenk S."/>
            <person name="Hadar Y."/>
            <person name="Minz D."/>
        </authorList>
    </citation>
    <scope>NUCLEOTIDE SEQUENCE [LARGE SCALE GENOMIC DNA]</scope>
    <source>
        <strain evidence="3 4">NT0128</strain>
    </source>
</reference>
<keyword evidence="1" id="KW-0732">Signal</keyword>
<dbReference type="Pfam" id="PF00497">
    <property type="entry name" value="SBP_bac_3"/>
    <property type="match status" value="1"/>
</dbReference>
<evidence type="ECO:0000259" key="2">
    <source>
        <dbReference type="Pfam" id="PF00497"/>
    </source>
</evidence>
<dbReference type="Proteomes" id="UP000032487">
    <property type="component" value="Unassembled WGS sequence"/>
</dbReference>
<feature type="signal peptide" evidence="1">
    <location>
        <begin position="1"/>
        <end position="18"/>
    </location>
</feature>
<dbReference type="OrthoDB" id="5416480at2"/>
<feature type="domain" description="Solute-binding protein family 3/N-terminal" evidence="2">
    <location>
        <begin position="23"/>
        <end position="211"/>
    </location>
</feature>
<dbReference type="AlphaFoldDB" id="A0A0D9AGY8"/>
<accession>A0A0D9AGY8</accession>
<dbReference type="RefSeq" id="WP_045163304.1">
    <property type="nucleotide sequence ID" value="NZ_JYHV01000030.1"/>
</dbReference>
<evidence type="ECO:0000313" key="3">
    <source>
        <dbReference type="EMBL" id="KJH80295.1"/>
    </source>
</evidence>
<proteinExistence type="predicted"/>
<evidence type="ECO:0000313" key="4">
    <source>
        <dbReference type="Proteomes" id="UP000032487"/>
    </source>
</evidence>
<organism evidence="3 4">
    <name type="scientific">Stutzerimonas stutzeri</name>
    <name type="common">Pseudomonas stutzeri</name>
    <dbReference type="NCBI Taxonomy" id="316"/>
    <lineage>
        <taxon>Bacteria</taxon>
        <taxon>Pseudomonadati</taxon>
        <taxon>Pseudomonadota</taxon>
        <taxon>Gammaproteobacteria</taxon>
        <taxon>Pseudomonadales</taxon>
        <taxon>Pseudomonadaceae</taxon>
        <taxon>Stutzerimonas</taxon>
    </lineage>
</organism>